<dbReference type="PANTHER" id="PTHR42084">
    <property type="entry name" value="YALI0E26631P"/>
    <property type="match status" value="1"/>
</dbReference>
<feature type="compositionally biased region" description="Gly residues" evidence="1">
    <location>
        <begin position="519"/>
        <end position="528"/>
    </location>
</feature>
<feature type="compositionally biased region" description="Polar residues" evidence="1">
    <location>
        <begin position="152"/>
        <end position="185"/>
    </location>
</feature>
<reference evidence="2 3" key="1">
    <citation type="journal article" date="2018" name="Nat. Ecol. Evol.">
        <title>Pezizomycetes genomes reveal the molecular basis of ectomycorrhizal truffle lifestyle.</title>
        <authorList>
            <person name="Murat C."/>
            <person name="Payen T."/>
            <person name="Noel B."/>
            <person name="Kuo A."/>
            <person name="Morin E."/>
            <person name="Chen J."/>
            <person name="Kohler A."/>
            <person name="Krizsan K."/>
            <person name="Balestrini R."/>
            <person name="Da Silva C."/>
            <person name="Montanini B."/>
            <person name="Hainaut M."/>
            <person name="Levati E."/>
            <person name="Barry K.W."/>
            <person name="Belfiori B."/>
            <person name="Cichocki N."/>
            <person name="Clum A."/>
            <person name="Dockter R.B."/>
            <person name="Fauchery L."/>
            <person name="Guy J."/>
            <person name="Iotti M."/>
            <person name="Le Tacon F."/>
            <person name="Lindquist E.A."/>
            <person name="Lipzen A."/>
            <person name="Malagnac F."/>
            <person name="Mello A."/>
            <person name="Molinier V."/>
            <person name="Miyauchi S."/>
            <person name="Poulain J."/>
            <person name="Riccioni C."/>
            <person name="Rubini A."/>
            <person name="Sitrit Y."/>
            <person name="Splivallo R."/>
            <person name="Traeger S."/>
            <person name="Wang M."/>
            <person name="Zifcakova L."/>
            <person name="Wipf D."/>
            <person name="Zambonelli A."/>
            <person name="Paolocci F."/>
            <person name="Nowrousian M."/>
            <person name="Ottonello S."/>
            <person name="Baldrian P."/>
            <person name="Spatafora J.W."/>
            <person name="Henrissat B."/>
            <person name="Nagy L.G."/>
            <person name="Aury J.M."/>
            <person name="Wincker P."/>
            <person name="Grigoriev I.V."/>
            <person name="Bonfante P."/>
            <person name="Martin F.M."/>
        </authorList>
    </citation>
    <scope>NUCLEOTIDE SEQUENCE [LARGE SCALE GENOMIC DNA]</scope>
    <source>
        <strain evidence="2 3">CCBAS932</strain>
    </source>
</reference>
<dbReference type="Proteomes" id="UP000277580">
    <property type="component" value="Unassembled WGS sequence"/>
</dbReference>
<evidence type="ECO:0000313" key="2">
    <source>
        <dbReference type="EMBL" id="RPB07316.1"/>
    </source>
</evidence>
<dbReference type="EMBL" id="ML119187">
    <property type="protein sequence ID" value="RPB07316.1"/>
    <property type="molecule type" value="Genomic_DNA"/>
</dbReference>
<accession>A0A3N4K9X6</accession>
<dbReference type="InParanoid" id="A0A3N4K9X6"/>
<feature type="compositionally biased region" description="Polar residues" evidence="1">
    <location>
        <begin position="344"/>
        <end position="354"/>
    </location>
</feature>
<protein>
    <submittedName>
        <fullName evidence="2">Uncharacterized protein</fullName>
    </submittedName>
</protein>
<dbReference type="AlphaFoldDB" id="A0A3N4K9X6"/>
<evidence type="ECO:0000313" key="3">
    <source>
        <dbReference type="Proteomes" id="UP000277580"/>
    </source>
</evidence>
<dbReference type="PANTHER" id="PTHR42084:SF1">
    <property type="entry name" value="SERINE_THREONINE-PROTEIN KINASE PPK6"/>
    <property type="match status" value="1"/>
</dbReference>
<keyword evidence="3" id="KW-1185">Reference proteome</keyword>
<feature type="compositionally biased region" description="Low complexity" evidence="1">
    <location>
        <begin position="407"/>
        <end position="424"/>
    </location>
</feature>
<feature type="compositionally biased region" description="Low complexity" evidence="1">
    <location>
        <begin position="7"/>
        <end position="20"/>
    </location>
</feature>
<organism evidence="2 3">
    <name type="scientific">Morchella conica CCBAS932</name>
    <dbReference type="NCBI Taxonomy" id="1392247"/>
    <lineage>
        <taxon>Eukaryota</taxon>
        <taxon>Fungi</taxon>
        <taxon>Dikarya</taxon>
        <taxon>Ascomycota</taxon>
        <taxon>Pezizomycotina</taxon>
        <taxon>Pezizomycetes</taxon>
        <taxon>Pezizales</taxon>
        <taxon>Morchellaceae</taxon>
        <taxon>Morchella</taxon>
    </lineage>
</organism>
<feature type="compositionally biased region" description="Low complexity" evidence="1">
    <location>
        <begin position="236"/>
        <end position="250"/>
    </location>
</feature>
<feature type="compositionally biased region" description="Polar residues" evidence="1">
    <location>
        <begin position="321"/>
        <end position="330"/>
    </location>
</feature>
<feature type="region of interest" description="Disordered" evidence="1">
    <location>
        <begin position="211"/>
        <end position="366"/>
    </location>
</feature>
<sequence length="632" mass="66977">MSQDLLSEFAEFSSSYSSPKPSAPTIPNSRAPPNSRRFTSADPLGLDLSSAPPPPQNAPLHNVPLVRTGSHGHQHRASATNFDDLLAYVNNPQAPWPPKPHHMSRLGHTPRQMSYHGPLPNPKKIDLFEALGNDFSGSDGRGGRFTPPPLPRSSSRNGHSISRKTTPVSHQGGSTNGSAYGSFSAPTPPPDLLDLMDSDKLECEAEDDFGDFASATTSAPRKPSMPALTPMQALSPTPATATNTAPGTPNSGSSGNHTPKNSFSGVQQYGNGLRNNTPPPSSMSGFSFPAVNNAPKDSFAGLQSLNPARNSIGTPPPASLSGFSFPSTAAATPPRNSLPGLQTGGSYRNSTSGSIAPPTPPKPTNQLLTKLVTPMLMDDDDDFGDFISSPVVSAAPKNVFNTPPPAAKSFSSPPRTHTSRPSITLKNFAPTHLSPPRKLVQEEDPMPPVAVLLTAFPPLFLLPQTHLLDKLTALPFPLRQRVLSDPKSRDFLEGTCELGRVAGRIIAGRKRRPKTVGRGRAGSGGMKLAGGANSGWEQQKEEREVKETCRLWSDGAGRLKAAMGAGVPEVMDEVGRIPAKVVGGCKLCGLAKSEVLPGLRERTERLGWWDAGWGGHGGCRGFWEKHGKTLKG</sequence>
<dbReference type="OrthoDB" id="5420391at2759"/>
<feature type="region of interest" description="Disordered" evidence="1">
    <location>
        <begin position="398"/>
        <end position="437"/>
    </location>
</feature>
<feature type="compositionally biased region" description="Polar residues" evidence="1">
    <location>
        <begin position="25"/>
        <end position="38"/>
    </location>
</feature>
<feature type="compositionally biased region" description="Polar residues" evidence="1">
    <location>
        <begin position="301"/>
        <end position="313"/>
    </location>
</feature>
<proteinExistence type="predicted"/>
<feature type="compositionally biased region" description="Polar residues" evidence="1">
    <location>
        <begin position="251"/>
        <end position="276"/>
    </location>
</feature>
<feature type="region of interest" description="Disordered" evidence="1">
    <location>
        <begin position="1"/>
        <end position="61"/>
    </location>
</feature>
<feature type="region of interest" description="Disordered" evidence="1">
    <location>
        <begin position="133"/>
        <end position="195"/>
    </location>
</feature>
<gene>
    <name evidence="2" type="ORF">P167DRAFT_579397</name>
</gene>
<evidence type="ECO:0000256" key="1">
    <source>
        <dbReference type="SAM" id="MobiDB-lite"/>
    </source>
</evidence>
<feature type="region of interest" description="Disordered" evidence="1">
    <location>
        <begin position="510"/>
        <end position="540"/>
    </location>
</feature>
<name>A0A3N4K9X6_9PEZI</name>
<dbReference type="STRING" id="1392247.A0A3N4K9X6"/>